<dbReference type="InterPro" id="IPR012337">
    <property type="entry name" value="RNaseH-like_sf"/>
</dbReference>
<dbReference type="GeneTree" id="ENSGT00940000160436"/>
<evidence type="ECO:0000313" key="2">
    <source>
        <dbReference type="Proteomes" id="UP000694546"/>
    </source>
</evidence>
<sequence length="588" mass="66322">MSHSTSYSEEYVLIGFTSTSCHPPKALCFFCGDRLANSSMKPAHLQRHLNTKHAGHVGKAPEFFKRKLFEFRSSQDTMRKASTSTTSAKALEASFEVSLLIAQAKKPFSIAEDLLLPAAVKLAEIMLDTTATEKLKTVPLSIDTVCRRIDAMGTDIVEQVVGKLSDSFSLQLDESTDVSGNDQLVAFVRYIDTDDIYEHILFCKALEGKTTGEDIFDVVNTFFCENGMSWKSCSSICTDAAASMTGSTRGLIACIKKENPDVKWTHCVIHREALASKRMSPVLHDVLNDCIKVINFIKSRPRNARLFRRLCENMGAEHTQLLLHTEVRWLSRGRILNRLYELRSEVQTFLIEHSSPHATLFQDTDWIAKMAYLADIFSKLNELNMSLQGKDTSLLNLYDKVDGFLKKAELWRRASSQGDFTCFPQVNAFLCEDVDRASVKLLIVGHLNNLIENFHSYFPDIEEKSKQLDWVRNPFLFSETNKLPVTNQETLLDVSSDRGLRIKFDTSTLTQFWVCVKQEHPDLGHKALESLLPFASTYLCEATFSAMSVIKTKQRNRLSLEKSLITAVASLSPRMTKLLSEAQPQVSH</sequence>
<dbReference type="PANTHER" id="PTHR45913">
    <property type="entry name" value="EPM2A-INTERACTING PROTEIN 1"/>
    <property type="match status" value="1"/>
</dbReference>
<accession>A0A8C5D134</accession>
<name>A0A8C5D134_GADMO</name>
<keyword evidence="2" id="KW-1185">Reference proteome</keyword>
<proteinExistence type="predicted"/>
<dbReference type="AlphaFoldDB" id="A0A8C5D134"/>
<dbReference type="OMA" id="EHILFCK"/>
<dbReference type="Proteomes" id="UP000694546">
    <property type="component" value="Chromosome 8"/>
</dbReference>
<protein>
    <submittedName>
        <fullName evidence="1">Uncharacterized protein</fullName>
    </submittedName>
</protein>
<dbReference type="PANTHER" id="PTHR45913:SF19">
    <property type="entry name" value="LOW QUALITY PROTEIN: ZINC FINGER BED DOMAIN-CONTAINING PROTEIN 5-LIKE"/>
    <property type="match status" value="1"/>
</dbReference>
<reference evidence="1" key="2">
    <citation type="submission" date="2025-09" db="UniProtKB">
        <authorList>
            <consortium name="Ensembl"/>
        </authorList>
    </citation>
    <scope>IDENTIFICATION</scope>
</reference>
<dbReference type="SUPFAM" id="SSF53098">
    <property type="entry name" value="Ribonuclease H-like"/>
    <property type="match status" value="1"/>
</dbReference>
<organism evidence="1 2">
    <name type="scientific">Gadus morhua</name>
    <name type="common">Atlantic cod</name>
    <dbReference type="NCBI Taxonomy" id="8049"/>
    <lineage>
        <taxon>Eukaryota</taxon>
        <taxon>Metazoa</taxon>
        <taxon>Chordata</taxon>
        <taxon>Craniata</taxon>
        <taxon>Vertebrata</taxon>
        <taxon>Euteleostomi</taxon>
        <taxon>Actinopterygii</taxon>
        <taxon>Neopterygii</taxon>
        <taxon>Teleostei</taxon>
        <taxon>Neoteleostei</taxon>
        <taxon>Acanthomorphata</taxon>
        <taxon>Zeiogadaria</taxon>
        <taxon>Gadariae</taxon>
        <taxon>Gadiformes</taxon>
        <taxon>Gadoidei</taxon>
        <taxon>Gadidae</taxon>
        <taxon>Gadus</taxon>
    </lineage>
</organism>
<evidence type="ECO:0000313" key="1">
    <source>
        <dbReference type="Ensembl" id="ENSGMOP00000069235.1"/>
    </source>
</evidence>
<reference evidence="1" key="1">
    <citation type="submission" date="2025-08" db="UniProtKB">
        <authorList>
            <consortium name="Ensembl"/>
        </authorList>
    </citation>
    <scope>IDENTIFICATION</scope>
</reference>
<dbReference type="Ensembl" id="ENSGMOT00000046853.1">
    <property type="protein sequence ID" value="ENSGMOP00000069235.1"/>
    <property type="gene ID" value="ENSGMOG00000036313.1"/>
</dbReference>